<dbReference type="GO" id="GO:0030254">
    <property type="term" value="P:protein secretion by the type III secretion system"/>
    <property type="evidence" value="ECO:0007669"/>
    <property type="project" value="InterPro"/>
</dbReference>
<feature type="region of interest" description="Disordered" evidence="1">
    <location>
        <begin position="1"/>
        <end position="21"/>
    </location>
</feature>
<sequence length="184" mass="20716">MKIEGNEHPPRSGFADTEPLPRQQIQHQFERLLAKEDEPTLFSRWQQGGGLETLLEGAPPSAQRDLLWQIHQQGGEHAQAVGKRLFQPVTDKLVAHFSGRQLPVVAAIDQPELRALMREFDPLSSRRETVLLNVMADIKKAANGTQVDLAYLEELARRELMTLIPLNGAVNNLIRHSHKLDLEA</sequence>
<proteinExistence type="predicted"/>
<dbReference type="RefSeq" id="WP_408788996.1">
    <property type="nucleotide sequence ID" value="NZ_JBGWTT010000002.1"/>
</dbReference>
<protein>
    <submittedName>
        <fullName evidence="3">YopR family type III secretion effector</fullName>
    </submittedName>
</protein>
<name>A0AAD3UEZ4_AERHY</name>
<evidence type="ECO:0000313" key="4">
    <source>
        <dbReference type="Proteomes" id="UP000859505"/>
    </source>
</evidence>
<dbReference type="AlphaFoldDB" id="A0AAD3UEZ4"/>
<dbReference type="Proteomes" id="UP000859505">
    <property type="component" value="Unassembled WGS sequence"/>
</dbReference>
<dbReference type="EMBL" id="DACTUL010000103">
    <property type="protein sequence ID" value="HAT6346977.1"/>
    <property type="molecule type" value="Genomic_DNA"/>
</dbReference>
<accession>A0AAD3UEZ4</accession>
<comment type="caution">
    <text evidence="3">The sequence shown here is derived from an EMBL/GenBank/DDBJ whole genome shotgun (WGS) entry which is preliminary data.</text>
</comment>
<evidence type="ECO:0000256" key="1">
    <source>
        <dbReference type="SAM" id="MobiDB-lite"/>
    </source>
</evidence>
<dbReference type="NCBIfam" id="TIGR02509">
    <property type="entry name" value="type_III_yopR"/>
    <property type="match status" value="1"/>
</dbReference>
<dbReference type="SUPFAM" id="SSF140591">
    <property type="entry name" value="Type III secretion system domain"/>
    <property type="match status" value="1"/>
</dbReference>
<evidence type="ECO:0000313" key="2">
    <source>
        <dbReference type="EMBL" id="HAT6344997.1"/>
    </source>
</evidence>
<dbReference type="Gene3D" id="1.10.10.1000">
    <property type="entry name" value="Type III secretion system virulence factor YopR, core domain"/>
    <property type="match status" value="1"/>
</dbReference>
<dbReference type="InterPro" id="IPR041814">
    <property type="entry name" value="YopR_core"/>
</dbReference>
<dbReference type="InterPro" id="IPR013349">
    <property type="entry name" value="T3SS_YopR"/>
</dbReference>
<reference evidence="3" key="1">
    <citation type="journal article" date="2018" name="Genome Biol.">
        <title>SKESA: strategic k-mer extension for scrupulous assemblies.</title>
        <authorList>
            <person name="Souvorov A."/>
            <person name="Agarwala R."/>
            <person name="Lipman D.J."/>
        </authorList>
    </citation>
    <scope>NUCLEOTIDE SEQUENCE</scope>
    <source>
        <strain evidence="3">OLC2673_Aeromonas</strain>
    </source>
</reference>
<dbReference type="GO" id="GO:0030257">
    <property type="term" value="C:type III protein secretion system complex"/>
    <property type="evidence" value="ECO:0007669"/>
    <property type="project" value="InterPro"/>
</dbReference>
<organism evidence="3 4">
    <name type="scientific">Aeromonas hydrophila</name>
    <dbReference type="NCBI Taxonomy" id="644"/>
    <lineage>
        <taxon>Bacteria</taxon>
        <taxon>Pseudomonadati</taxon>
        <taxon>Pseudomonadota</taxon>
        <taxon>Gammaproteobacteria</taxon>
        <taxon>Aeromonadales</taxon>
        <taxon>Aeromonadaceae</taxon>
        <taxon>Aeromonas</taxon>
    </lineage>
</organism>
<feature type="compositionally biased region" description="Basic and acidic residues" evidence="1">
    <location>
        <begin position="1"/>
        <end position="10"/>
    </location>
</feature>
<dbReference type="Pfam" id="PF09025">
    <property type="entry name" value="T3SS_needle_reg"/>
    <property type="match status" value="1"/>
</dbReference>
<evidence type="ECO:0000313" key="3">
    <source>
        <dbReference type="EMBL" id="HAT6346977.1"/>
    </source>
</evidence>
<gene>
    <name evidence="2" type="ORF">JAJ28_002748</name>
    <name evidence="3" type="ORF">JAJ28_004804</name>
</gene>
<dbReference type="EMBL" id="DACTUL010000021">
    <property type="protein sequence ID" value="HAT6344997.1"/>
    <property type="molecule type" value="Genomic_DNA"/>
</dbReference>
<reference evidence="3" key="2">
    <citation type="submission" date="2020-01" db="EMBL/GenBank/DDBJ databases">
        <authorList>
            <consortium name="NCBI Pathogen Detection Project"/>
        </authorList>
    </citation>
    <scope>NUCLEOTIDE SEQUENCE</scope>
    <source>
        <strain evidence="3">OLC2673_Aeromonas</strain>
    </source>
</reference>